<dbReference type="EMBL" id="VSRR010042195">
    <property type="protein sequence ID" value="MPC75932.1"/>
    <property type="molecule type" value="Genomic_DNA"/>
</dbReference>
<dbReference type="AlphaFoldDB" id="A0A5B7HX08"/>
<comment type="caution">
    <text evidence="2">The sequence shown here is derived from an EMBL/GenBank/DDBJ whole genome shotgun (WGS) entry which is preliminary data.</text>
</comment>
<evidence type="ECO:0000313" key="2">
    <source>
        <dbReference type="EMBL" id="MPC75932.1"/>
    </source>
</evidence>
<dbReference type="Proteomes" id="UP000324222">
    <property type="component" value="Unassembled WGS sequence"/>
</dbReference>
<protein>
    <submittedName>
        <fullName evidence="2">Uncharacterized protein</fullName>
    </submittedName>
</protein>
<keyword evidence="3" id="KW-1185">Reference proteome</keyword>
<proteinExistence type="predicted"/>
<evidence type="ECO:0000256" key="1">
    <source>
        <dbReference type="SAM" id="MobiDB-lite"/>
    </source>
</evidence>
<organism evidence="2 3">
    <name type="scientific">Portunus trituberculatus</name>
    <name type="common">Swimming crab</name>
    <name type="synonym">Neptunus trituberculatus</name>
    <dbReference type="NCBI Taxonomy" id="210409"/>
    <lineage>
        <taxon>Eukaryota</taxon>
        <taxon>Metazoa</taxon>
        <taxon>Ecdysozoa</taxon>
        <taxon>Arthropoda</taxon>
        <taxon>Crustacea</taxon>
        <taxon>Multicrustacea</taxon>
        <taxon>Malacostraca</taxon>
        <taxon>Eumalacostraca</taxon>
        <taxon>Eucarida</taxon>
        <taxon>Decapoda</taxon>
        <taxon>Pleocyemata</taxon>
        <taxon>Brachyura</taxon>
        <taxon>Eubrachyura</taxon>
        <taxon>Portunoidea</taxon>
        <taxon>Portunidae</taxon>
        <taxon>Portuninae</taxon>
        <taxon>Portunus</taxon>
    </lineage>
</organism>
<sequence length="131" mass="14192">MTSLRSQQEAALGTVSAHITGARLIFQRPLRASSSLTFRRYFWRGSATLAHLWLQRRSGQSELTFDGPKDSGAAGVWRRGRPRLIIPEALSGNIPSGEAAPRSAHCESGPGLPSPSRPPAPARQLIEPFGH</sequence>
<accession>A0A5B7HX08</accession>
<reference evidence="2 3" key="1">
    <citation type="submission" date="2019-05" db="EMBL/GenBank/DDBJ databases">
        <title>Another draft genome of Portunus trituberculatus and its Hox gene families provides insights of decapod evolution.</title>
        <authorList>
            <person name="Jeong J.-H."/>
            <person name="Song I."/>
            <person name="Kim S."/>
            <person name="Choi T."/>
            <person name="Kim D."/>
            <person name="Ryu S."/>
            <person name="Kim W."/>
        </authorList>
    </citation>
    <scope>NUCLEOTIDE SEQUENCE [LARGE SCALE GENOMIC DNA]</scope>
    <source>
        <tissue evidence="2">Muscle</tissue>
    </source>
</reference>
<gene>
    <name evidence="2" type="ORF">E2C01_070332</name>
</gene>
<name>A0A5B7HX08_PORTR</name>
<feature type="region of interest" description="Disordered" evidence="1">
    <location>
        <begin position="88"/>
        <end position="131"/>
    </location>
</feature>
<evidence type="ECO:0000313" key="3">
    <source>
        <dbReference type="Proteomes" id="UP000324222"/>
    </source>
</evidence>
<feature type="compositionally biased region" description="Pro residues" evidence="1">
    <location>
        <begin position="112"/>
        <end position="121"/>
    </location>
</feature>